<dbReference type="AlphaFoldDB" id="A0A1F6C4H2"/>
<feature type="transmembrane region" description="Helical" evidence="8">
    <location>
        <begin position="6"/>
        <end position="26"/>
    </location>
</feature>
<evidence type="ECO:0000256" key="2">
    <source>
        <dbReference type="ARBA" id="ARBA00022475"/>
    </source>
</evidence>
<dbReference type="EMBL" id="MFKF01000418">
    <property type="protein sequence ID" value="OGG44070.1"/>
    <property type="molecule type" value="Genomic_DNA"/>
</dbReference>
<gene>
    <name evidence="9" type="ORF">A3F84_28085</name>
</gene>
<comment type="subcellular location">
    <subcellularLocation>
        <location evidence="1">Cell membrane</location>
        <topology evidence="1">Multi-pass membrane protein</topology>
    </subcellularLocation>
</comment>
<feature type="transmembrane region" description="Helical" evidence="8">
    <location>
        <begin position="47"/>
        <end position="67"/>
    </location>
</feature>
<dbReference type="InterPro" id="IPR018480">
    <property type="entry name" value="PNAcMuramoyl-5peptid_Trfase_CS"/>
</dbReference>
<dbReference type="GO" id="GO:0016780">
    <property type="term" value="F:phosphotransferase activity, for other substituted phosphate groups"/>
    <property type="evidence" value="ECO:0007669"/>
    <property type="project" value="InterPro"/>
</dbReference>
<feature type="transmembrane region" description="Helical" evidence="8">
    <location>
        <begin position="292"/>
        <end position="313"/>
    </location>
</feature>
<evidence type="ECO:0000256" key="3">
    <source>
        <dbReference type="ARBA" id="ARBA00022679"/>
    </source>
</evidence>
<keyword evidence="7" id="KW-0479">Metal-binding</keyword>
<dbReference type="GO" id="GO:0009103">
    <property type="term" value="P:lipopolysaccharide biosynthetic process"/>
    <property type="evidence" value="ECO:0007669"/>
    <property type="project" value="TreeGrafter"/>
</dbReference>
<feature type="transmembrane region" description="Helical" evidence="8">
    <location>
        <begin position="319"/>
        <end position="339"/>
    </location>
</feature>
<keyword evidence="4 8" id="KW-0812">Transmembrane</keyword>
<feature type="transmembrane region" description="Helical" evidence="8">
    <location>
        <begin position="137"/>
        <end position="156"/>
    </location>
</feature>
<keyword evidence="7" id="KW-0460">Magnesium</keyword>
<evidence type="ECO:0000256" key="4">
    <source>
        <dbReference type="ARBA" id="ARBA00022692"/>
    </source>
</evidence>
<reference evidence="9 10" key="1">
    <citation type="journal article" date="2016" name="Nat. Commun.">
        <title>Thousands of microbial genomes shed light on interconnected biogeochemical processes in an aquifer system.</title>
        <authorList>
            <person name="Anantharaman K."/>
            <person name="Brown C.T."/>
            <person name="Hug L.A."/>
            <person name="Sharon I."/>
            <person name="Castelle C.J."/>
            <person name="Probst A.J."/>
            <person name="Thomas B.C."/>
            <person name="Singh A."/>
            <person name="Wilkins M.J."/>
            <person name="Karaoz U."/>
            <person name="Brodie E.L."/>
            <person name="Williams K.H."/>
            <person name="Hubbard S.S."/>
            <person name="Banfield J.F."/>
        </authorList>
    </citation>
    <scope>NUCLEOTIDE SEQUENCE [LARGE SCALE GENOMIC DNA]</scope>
    <source>
        <strain evidence="10">RIFCSPLOWO2_12_FULL_64_10</strain>
    </source>
</reference>
<dbReference type="PROSITE" id="PS01348">
    <property type="entry name" value="MRAY_2"/>
    <property type="match status" value="1"/>
</dbReference>
<organism evidence="9 10">
    <name type="scientific">Handelsmanbacteria sp. (strain RIFCSPLOWO2_12_FULL_64_10)</name>
    <dbReference type="NCBI Taxonomy" id="1817868"/>
    <lineage>
        <taxon>Bacteria</taxon>
        <taxon>Candidatus Handelsmaniibacteriota</taxon>
    </lineage>
</organism>
<feature type="binding site" evidence="7">
    <location>
        <position position="155"/>
    </location>
    <ligand>
        <name>Mg(2+)</name>
        <dbReference type="ChEBI" id="CHEBI:18420"/>
    </ligand>
</feature>
<keyword evidence="5 8" id="KW-1133">Transmembrane helix</keyword>
<sequence length="358" mass="38790">MAIYLYTFLCALGMVSIVTPLVRALALKIKAVDQPDERKIHSRPVPYLGGIAIYLAFVAGVFLAYYLSPKFHAYPSLFALLLACLVIVLLGLYDDLRGSSARVKFLFQSAAALIVIHAGVRIQLVHIPFYQYLDLGIWAWPVTCLWLVGICNAVNLIDGLDGLAAGVCLFAVLSIFATSIRWDEAEAALLCAALAGSLLGFLRYNFFPARIFMGDTGALLLGFLLGVISIMKGSKSTSAVALLIPITALGVPILDTAVAILRRLRRRQRLFVADRDHLHHRLLHIGLSHRQAVILIYMASLYLGVLSFAMAFVPPSLNALIFGVLIVSGVAGGAALIFAERAAARRQAAQAEAQTSER</sequence>
<keyword evidence="6 8" id="KW-0472">Membrane</keyword>
<evidence type="ECO:0000256" key="5">
    <source>
        <dbReference type="ARBA" id="ARBA00022989"/>
    </source>
</evidence>
<evidence type="ECO:0000256" key="1">
    <source>
        <dbReference type="ARBA" id="ARBA00004651"/>
    </source>
</evidence>
<dbReference type="CDD" id="cd06853">
    <property type="entry name" value="GT_WecA_like"/>
    <property type="match status" value="1"/>
</dbReference>
<keyword evidence="3" id="KW-0808">Transferase</keyword>
<feature type="transmembrane region" description="Helical" evidence="8">
    <location>
        <begin position="211"/>
        <end position="231"/>
    </location>
</feature>
<comment type="caution">
    <text evidence="9">The sequence shown here is derived from an EMBL/GenBank/DDBJ whole genome shotgun (WGS) entry which is preliminary data.</text>
</comment>
<evidence type="ECO:0000256" key="7">
    <source>
        <dbReference type="PIRSR" id="PIRSR600715-1"/>
    </source>
</evidence>
<feature type="transmembrane region" description="Helical" evidence="8">
    <location>
        <begin position="73"/>
        <end position="93"/>
    </location>
</feature>
<protein>
    <recommendedName>
        <fullName evidence="11">Undecaprenyl-phosphate alpha-N-acetylglucosaminyl 1-phosphate transferase</fullName>
    </recommendedName>
</protein>
<dbReference type="GO" id="GO:0005886">
    <property type="term" value="C:plasma membrane"/>
    <property type="evidence" value="ECO:0007669"/>
    <property type="project" value="UniProtKB-SubCell"/>
</dbReference>
<dbReference type="InterPro" id="IPR000715">
    <property type="entry name" value="Glycosyl_transferase_4"/>
</dbReference>
<feature type="transmembrane region" description="Helical" evidence="8">
    <location>
        <begin position="187"/>
        <end position="204"/>
    </location>
</feature>
<name>A0A1F6C4H2_HANXR</name>
<dbReference type="GO" id="GO:0071555">
    <property type="term" value="P:cell wall organization"/>
    <property type="evidence" value="ECO:0007669"/>
    <property type="project" value="TreeGrafter"/>
</dbReference>
<proteinExistence type="predicted"/>
<evidence type="ECO:0000313" key="10">
    <source>
        <dbReference type="Proteomes" id="UP000178606"/>
    </source>
</evidence>
<evidence type="ECO:0000256" key="8">
    <source>
        <dbReference type="SAM" id="Phobius"/>
    </source>
</evidence>
<dbReference type="PANTHER" id="PTHR22926:SF3">
    <property type="entry name" value="UNDECAPRENYL-PHOSPHATE ALPHA-N-ACETYLGLUCOSAMINYL 1-PHOSPHATE TRANSFERASE"/>
    <property type="match status" value="1"/>
</dbReference>
<evidence type="ECO:0008006" key="11">
    <source>
        <dbReference type="Google" id="ProtNLM"/>
    </source>
</evidence>
<feature type="transmembrane region" description="Helical" evidence="8">
    <location>
        <begin position="105"/>
        <end position="125"/>
    </location>
</feature>
<dbReference type="GO" id="GO:0044038">
    <property type="term" value="P:cell wall macromolecule biosynthetic process"/>
    <property type="evidence" value="ECO:0007669"/>
    <property type="project" value="TreeGrafter"/>
</dbReference>
<feature type="transmembrane region" description="Helical" evidence="8">
    <location>
        <begin position="237"/>
        <end position="261"/>
    </location>
</feature>
<feature type="binding site" evidence="7">
    <location>
        <position position="215"/>
    </location>
    <ligand>
        <name>Mg(2+)</name>
        <dbReference type="ChEBI" id="CHEBI:18420"/>
    </ligand>
</feature>
<accession>A0A1F6C4H2</accession>
<comment type="cofactor">
    <cofactor evidence="7">
        <name>Mg(2+)</name>
        <dbReference type="ChEBI" id="CHEBI:18420"/>
    </cofactor>
</comment>
<keyword evidence="2" id="KW-1003">Cell membrane</keyword>
<evidence type="ECO:0000313" key="9">
    <source>
        <dbReference type="EMBL" id="OGG44070.1"/>
    </source>
</evidence>
<dbReference type="Proteomes" id="UP000178606">
    <property type="component" value="Unassembled WGS sequence"/>
</dbReference>
<dbReference type="GO" id="GO:0046872">
    <property type="term" value="F:metal ion binding"/>
    <property type="evidence" value="ECO:0007669"/>
    <property type="project" value="UniProtKB-KW"/>
</dbReference>
<dbReference type="PANTHER" id="PTHR22926">
    <property type="entry name" value="PHOSPHO-N-ACETYLMURAMOYL-PENTAPEPTIDE-TRANSFERASE"/>
    <property type="match status" value="1"/>
</dbReference>
<feature type="transmembrane region" description="Helical" evidence="8">
    <location>
        <begin position="163"/>
        <end position="181"/>
    </location>
</feature>
<evidence type="ECO:0000256" key="6">
    <source>
        <dbReference type="ARBA" id="ARBA00023136"/>
    </source>
</evidence>
<dbReference type="Pfam" id="PF00953">
    <property type="entry name" value="Glycos_transf_4"/>
    <property type="match status" value="1"/>
</dbReference>